<organism evidence="1 2">
    <name type="scientific">Cochliobolus sativus</name>
    <name type="common">Common root rot and spot blotch fungus</name>
    <name type="synonym">Bipolaris sorokiniana</name>
    <dbReference type="NCBI Taxonomy" id="45130"/>
    <lineage>
        <taxon>Eukaryota</taxon>
        <taxon>Fungi</taxon>
        <taxon>Dikarya</taxon>
        <taxon>Ascomycota</taxon>
        <taxon>Pezizomycotina</taxon>
        <taxon>Dothideomycetes</taxon>
        <taxon>Pleosporomycetidae</taxon>
        <taxon>Pleosporales</taxon>
        <taxon>Pleosporineae</taxon>
        <taxon>Pleosporaceae</taxon>
        <taxon>Bipolaris</taxon>
    </lineage>
</organism>
<comment type="caution">
    <text evidence="1">The sequence shown here is derived from an EMBL/GenBank/DDBJ whole genome shotgun (WGS) entry which is preliminary data.</text>
</comment>
<gene>
    <name evidence="1" type="ORF">GGP41_010447</name>
</gene>
<reference evidence="1" key="1">
    <citation type="submission" date="2019-11" db="EMBL/GenBank/DDBJ databases">
        <title>Bipolaris sorokiniana Genome sequencing.</title>
        <authorList>
            <person name="Wang H."/>
        </authorList>
    </citation>
    <scope>NUCLEOTIDE SEQUENCE</scope>
</reference>
<sequence length="60" mass="6881">MSFNVALRARWRRALTSLTSLVLATTHNKLLSLLYLEHSTSSDILMLLTLRLSLTLIFYT</sequence>
<dbReference type="Proteomes" id="UP000624244">
    <property type="component" value="Unassembled WGS sequence"/>
</dbReference>
<protein>
    <submittedName>
        <fullName evidence="1">Uncharacterized protein</fullName>
    </submittedName>
</protein>
<evidence type="ECO:0000313" key="1">
    <source>
        <dbReference type="EMBL" id="KAF5850795.1"/>
    </source>
</evidence>
<proteinExistence type="predicted"/>
<dbReference type="EMBL" id="WNKQ01000006">
    <property type="protein sequence ID" value="KAF5850795.1"/>
    <property type="molecule type" value="Genomic_DNA"/>
</dbReference>
<name>A0A8H5ZKJ3_COCSA</name>
<dbReference type="AlphaFoldDB" id="A0A8H5ZKJ3"/>
<evidence type="ECO:0000313" key="2">
    <source>
        <dbReference type="Proteomes" id="UP000624244"/>
    </source>
</evidence>
<accession>A0A8H5ZKJ3</accession>